<organism evidence="1 2">
    <name type="scientific">Zasmidium cellare</name>
    <name type="common">Wine cellar mold</name>
    <name type="synonym">Racodium cellare</name>
    <dbReference type="NCBI Taxonomy" id="395010"/>
    <lineage>
        <taxon>Eukaryota</taxon>
        <taxon>Fungi</taxon>
        <taxon>Dikarya</taxon>
        <taxon>Ascomycota</taxon>
        <taxon>Pezizomycotina</taxon>
        <taxon>Dothideomycetes</taxon>
        <taxon>Dothideomycetidae</taxon>
        <taxon>Mycosphaerellales</taxon>
        <taxon>Mycosphaerellaceae</taxon>
        <taxon>Zasmidium</taxon>
    </lineage>
</organism>
<protein>
    <recommendedName>
        <fullName evidence="3">Sulfotransferase</fullName>
    </recommendedName>
</protein>
<dbReference type="PANTHER" id="PTHR48312">
    <property type="match status" value="1"/>
</dbReference>
<dbReference type="PANTHER" id="PTHR48312:SF1">
    <property type="entry name" value="SULFOTRANSFERASE"/>
    <property type="match status" value="1"/>
</dbReference>
<reference evidence="1 2" key="1">
    <citation type="journal article" date="2023" name="G3 (Bethesda)">
        <title>A chromosome-level genome assembly of Zasmidium syzygii isolated from banana leaves.</title>
        <authorList>
            <person name="van Westerhoven A.C."/>
            <person name="Mehrabi R."/>
            <person name="Talebi R."/>
            <person name="Steentjes M.B.F."/>
            <person name="Corcolon B."/>
            <person name="Chong P.A."/>
            <person name="Kema G.H.J."/>
            <person name="Seidl M.F."/>
        </authorList>
    </citation>
    <scope>NUCLEOTIDE SEQUENCE [LARGE SCALE GENOMIC DNA]</scope>
    <source>
        <strain evidence="1 2">P124</strain>
    </source>
</reference>
<comment type="caution">
    <text evidence="1">The sequence shown here is derived from an EMBL/GenBank/DDBJ whole genome shotgun (WGS) entry which is preliminary data.</text>
</comment>
<dbReference type="InterPro" id="IPR027417">
    <property type="entry name" value="P-loop_NTPase"/>
</dbReference>
<proteinExistence type="predicted"/>
<evidence type="ECO:0000313" key="1">
    <source>
        <dbReference type="EMBL" id="KAK4501176.1"/>
    </source>
</evidence>
<accession>A0ABR0EIV4</accession>
<name>A0ABR0EIV4_ZASCE</name>
<gene>
    <name evidence="1" type="ORF">PRZ48_006982</name>
</gene>
<evidence type="ECO:0008006" key="3">
    <source>
        <dbReference type="Google" id="ProtNLM"/>
    </source>
</evidence>
<dbReference type="SUPFAM" id="SSF52540">
    <property type="entry name" value="P-loop containing nucleoside triphosphate hydrolases"/>
    <property type="match status" value="1"/>
</dbReference>
<keyword evidence="2" id="KW-1185">Reference proteome</keyword>
<dbReference type="Gene3D" id="3.40.50.300">
    <property type="entry name" value="P-loop containing nucleotide triphosphate hydrolases"/>
    <property type="match status" value="1"/>
</dbReference>
<evidence type="ECO:0000313" key="2">
    <source>
        <dbReference type="Proteomes" id="UP001305779"/>
    </source>
</evidence>
<dbReference type="EMBL" id="JAXOVC010000005">
    <property type="protein sequence ID" value="KAK4501176.1"/>
    <property type="molecule type" value="Genomic_DNA"/>
</dbReference>
<dbReference type="Proteomes" id="UP001305779">
    <property type="component" value="Unassembled WGS sequence"/>
</dbReference>
<sequence length="304" mass="34543">MTNQVLMFSQPRTACHVLERMLSKQSNTAYFGHAFNESIPIAAGWESKKSCVDGMPESEKAQFEAAVGRECNRWKQELEAAEKDGQKFFLHTHPYFLQSRERALEYVKAPIKDHATATKHALVPDELLLRPGTKPFFVIRHPYLWIPSAVRATAANLKFGGFGDGGKGIYYMVGSLTWSRELFDWYQTKGITPVVTDAEDFLSGEAYVRHLCKNVGLNPDEALLSWDKGADTFDEEMPELLRNVQDNLLQSSGAKAGRKAKDIDLEAEPVKWDAEFGENSKMVRELVDLAMPHYEHLWRQRLTM</sequence>